<name>A0A8H6I9I1_9AGAR</name>
<evidence type="ECO:0000256" key="1">
    <source>
        <dbReference type="SAM" id="MobiDB-lite"/>
    </source>
</evidence>
<evidence type="ECO:0000313" key="3">
    <source>
        <dbReference type="Proteomes" id="UP000521943"/>
    </source>
</evidence>
<keyword evidence="3" id="KW-1185">Reference proteome</keyword>
<sequence length="889" mass="99334">MKYSPALDEWLHELCCISPEAYRSFKDHFGGRTERSFREIRAKTPGFKEGFDSQQLLNRAQQYLKDYGYPPDGPLSLSVDDTKLHPALAPYFDHDKQQWFLLGSTRGPQLVASLDDLDTIKAHEKNYQAVKLRLWTLNIPLPAIPPLILAAKGIPAKITSPELAIFEAAILDVLLPAGFKVISLGSDGTSVERDSRRASVRSGHASEEIKRLQSPDPDWIPTIEIKMMSIGGSLMAAIQDAKHLRKTCRNNLMSGARTLVLGSYTVFYQHIRMMAIDEATSPLYVRDVEKLDRQDDRAAARLFSAATLEYAADQFSDNLGLTVYLFVFGEMVDAYQNRSLPHCDRIKMLYRALYFKEIWKVFLKEAGYPEAQHYLSREADDIIDIFVNGYMSLLFIFRDHLEGKFPLLPWTVGSESNEHTFGFTRVMVPEFSLLDFVRLVPKIRIRLLAACRRKQVKADFQKTASGYSHCYFDFDGIDFKALLDFPPDDEINLAIKGGYDEAVALWSLLGYFVNSRSTPENEPTDTATNSSPSSDQSNTTNEGDDAIDEFAAPPIHSNAPIQPQSDSNDREEIQLAVQEYLKLISEHSAQGAAIVTSLLESIQNDDSPSTSIQPFAPDLSSLDTKTLVRQRKSNETKEAKLSVRIREKDENSITDSDRKLLATKLQSILKKDIEFRISTGLNRRFRYDKIAAAAGPATGNKANAEAVARSAANAIINKRRVAFGTVTGGGDLATAKIDALTTLVGGCFGLILVDGQLMIGKVLTMYEKGGGKAAKHAWVSEAASIGGLSYIPVQVWQQIPKRRQFRSVWHTPELALPRFAHLPAVQFLHYIPQQSVRTLSNGILEIGQAFETIYMKFYPHQSEIMTAVVKLAKALRGKGKKSQNEEEDQ</sequence>
<accession>A0A8H6I9I1</accession>
<evidence type="ECO:0000313" key="2">
    <source>
        <dbReference type="EMBL" id="KAF6761398.1"/>
    </source>
</evidence>
<gene>
    <name evidence="2" type="ORF">DFP72DRAFT_804371</name>
</gene>
<dbReference type="AlphaFoldDB" id="A0A8H6I9I1"/>
<reference evidence="2 3" key="1">
    <citation type="submission" date="2020-07" db="EMBL/GenBank/DDBJ databases">
        <title>Comparative genomics of pyrophilous fungi reveals a link between fire events and developmental genes.</title>
        <authorList>
            <consortium name="DOE Joint Genome Institute"/>
            <person name="Steindorff A.S."/>
            <person name="Carver A."/>
            <person name="Calhoun S."/>
            <person name="Stillman K."/>
            <person name="Liu H."/>
            <person name="Lipzen A."/>
            <person name="Pangilinan J."/>
            <person name="Labutti K."/>
            <person name="Bruns T.D."/>
            <person name="Grigoriev I.V."/>
        </authorList>
    </citation>
    <scope>NUCLEOTIDE SEQUENCE [LARGE SCALE GENOMIC DNA]</scope>
    <source>
        <strain evidence="2 3">CBS 144469</strain>
    </source>
</reference>
<dbReference type="OrthoDB" id="73076at2759"/>
<protein>
    <submittedName>
        <fullName evidence="2">Uncharacterized protein</fullName>
    </submittedName>
</protein>
<dbReference type="Proteomes" id="UP000521943">
    <property type="component" value="Unassembled WGS sequence"/>
</dbReference>
<feature type="region of interest" description="Disordered" evidence="1">
    <location>
        <begin position="517"/>
        <end position="570"/>
    </location>
</feature>
<comment type="caution">
    <text evidence="2">The sequence shown here is derived from an EMBL/GenBank/DDBJ whole genome shotgun (WGS) entry which is preliminary data.</text>
</comment>
<organism evidence="2 3">
    <name type="scientific">Ephemerocybe angulata</name>
    <dbReference type="NCBI Taxonomy" id="980116"/>
    <lineage>
        <taxon>Eukaryota</taxon>
        <taxon>Fungi</taxon>
        <taxon>Dikarya</taxon>
        <taxon>Basidiomycota</taxon>
        <taxon>Agaricomycotina</taxon>
        <taxon>Agaricomycetes</taxon>
        <taxon>Agaricomycetidae</taxon>
        <taxon>Agaricales</taxon>
        <taxon>Agaricineae</taxon>
        <taxon>Psathyrellaceae</taxon>
        <taxon>Ephemerocybe</taxon>
    </lineage>
</organism>
<proteinExistence type="predicted"/>
<dbReference type="EMBL" id="JACGCI010000010">
    <property type="protein sequence ID" value="KAF6761398.1"/>
    <property type="molecule type" value="Genomic_DNA"/>
</dbReference>
<feature type="compositionally biased region" description="Polar residues" evidence="1">
    <location>
        <begin position="517"/>
        <end position="541"/>
    </location>
</feature>